<dbReference type="NCBIfam" id="TIGR04376">
    <property type="entry name" value="TIGR04376 family protein"/>
    <property type="match status" value="1"/>
</dbReference>
<name>B7KKU3_GLOC7</name>
<organism evidence="2 3">
    <name type="scientific">Gloeothece citriformis (strain PCC 7424)</name>
    <name type="common">Cyanothece sp. (strain PCC 7424)</name>
    <dbReference type="NCBI Taxonomy" id="65393"/>
    <lineage>
        <taxon>Bacteria</taxon>
        <taxon>Bacillati</taxon>
        <taxon>Cyanobacteriota</taxon>
        <taxon>Cyanophyceae</taxon>
        <taxon>Oscillatoriophycideae</taxon>
        <taxon>Chroococcales</taxon>
        <taxon>Aphanothecaceae</taxon>
        <taxon>Gloeothece</taxon>
        <taxon>Gloeothece citriformis</taxon>
    </lineage>
</organism>
<proteinExistence type="predicted"/>
<dbReference type="Proteomes" id="UP000002384">
    <property type="component" value="Chromosome"/>
</dbReference>
<dbReference type="OrthoDB" id="511898at2"/>
<protein>
    <recommendedName>
        <fullName evidence="4">TIGR04376 family protein</fullName>
    </recommendedName>
</protein>
<dbReference type="EMBL" id="CP001291">
    <property type="protein sequence ID" value="ACK71062.1"/>
    <property type="molecule type" value="Genomic_DNA"/>
</dbReference>
<dbReference type="RefSeq" id="WP_015954663.1">
    <property type="nucleotide sequence ID" value="NC_011729.1"/>
</dbReference>
<sequence length="186" mass="21800">MGLFEDVSHFLEERLDEFLKNNPHLELQALLEQLRQQEQDTIRLIKELEAEKHRSEQEILAVAQEIQTWHGRVNKAKSAGRLDLAEAAQEREAALLRQGNQLWGQMQGAKMRMAQSQELLHQIQQRKQEVQVKATQAQAQAQSNWDTKGWNQGTPYQTYNKASDPLEAEFKRWEIEDELEQMRKKL</sequence>
<dbReference type="AlphaFoldDB" id="B7KKU3"/>
<gene>
    <name evidence="2" type="ordered locus">PCC7424_2648</name>
</gene>
<reference evidence="3" key="1">
    <citation type="journal article" date="2011" name="MBio">
        <title>Novel metabolic attributes of the genus Cyanothece, comprising a group of unicellular nitrogen-fixing Cyanobacteria.</title>
        <authorList>
            <person name="Bandyopadhyay A."/>
            <person name="Elvitigala T."/>
            <person name="Welsh E."/>
            <person name="Stockel J."/>
            <person name="Liberton M."/>
            <person name="Min H."/>
            <person name="Sherman L.A."/>
            <person name="Pakrasi H.B."/>
        </authorList>
    </citation>
    <scope>NUCLEOTIDE SEQUENCE [LARGE SCALE GENOMIC DNA]</scope>
    <source>
        <strain evidence="3">PCC 7424</strain>
    </source>
</reference>
<dbReference type="InterPro" id="IPR030816">
    <property type="entry name" value="CHP04376"/>
</dbReference>
<evidence type="ECO:0000313" key="3">
    <source>
        <dbReference type="Proteomes" id="UP000002384"/>
    </source>
</evidence>
<accession>B7KKU3</accession>
<evidence type="ECO:0008006" key="4">
    <source>
        <dbReference type="Google" id="ProtNLM"/>
    </source>
</evidence>
<feature type="coiled-coil region" evidence="1">
    <location>
        <begin position="27"/>
        <end position="65"/>
    </location>
</feature>
<evidence type="ECO:0000313" key="2">
    <source>
        <dbReference type="EMBL" id="ACK71062.1"/>
    </source>
</evidence>
<dbReference type="HOGENOM" id="CLU_1439495_0_0_3"/>
<feature type="coiled-coil region" evidence="1">
    <location>
        <begin position="106"/>
        <end position="140"/>
    </location>
</feature>
<dbReference type="KEGG" id="cyc:PCC7424_2648"/>
<keyword evidence="3" id="KW-1185">Reference proteome</keyword>
<dbReference type="STRING" id="65393.PCC7424_2648"/>
<keyword evidence="1" id="KW-0175">Coiled coil</keyword>
<evidence type="ECO:0000256" key="1">
    <source>
        <dbReference type="SAM" id="Coils"/>
    </source>
</evidence>
<dbReference type="eggNOG" id="COG1842">
    <property type="taxonomic scope" value="Bacteria"/>
</dbReference>